<proteinExistence type="inferred from homology"/>
<reference evidence="13" key="1">
    <citation type="submission" date="2019-08" db="EMBL/GenBank/DDBJ databases">
        <title>The improved chromosome-level genome for the pearl oyster Pinctada fucata martensii using PacBio sequencing and Hi-C.</title>
        <authorList>
            <person name="Zheng Z."/>
        </authorList>
    </citation>
    <scope>NUCLEOTIDE SEQUENCE</scope>
    <source>
        <strain evidence="13">ZZ-2019</strain>
        <tissue evidence="13">Adductor muscle</tissue>
    </source>
</reference>
<evidence type="ECO:0000313" key="14">
    <source>
        <dbReference type="Proteomes" id="UP001186944"/>
    </source>
</evidence>
<evidence type="ECO:0000313" key="13">
    <source>
        <dbReference type="EMBL" id="KAK3094947.1"/>
    </source>
</evidence>
<dbReference type="GO" id="GO:0050982">
    <property type="term" value="P:detection of mechanical stimulus"/>
    <property type="evidence" value="ECO:0007669"/>
    <property type="project" value="TreeGrafter"/>
</dbReference>
<dbReference type="GO" id="GO:0005262">
    <property type="term" value="F:calcium channel activity"/>
    <property type="evidence" value="ECO:0007669"/>
    <property type="project" value="TreeGrafter"/>
</dbReference>
<dbReference type="GO" id="GO:0005509">
    <property type="term" value="F:calcium ion binding"/>
    <property type="evidence" value="ECO:0007669"/>
    <property type="project" value="InterPro"/>
</dbReference>
<evidence type="ECO:0000256" key="10">
    <source>
        <dbReference type="SAM" id="MobiDB-lite"/>
    </source>
</evidence>
<gene>
    <name evidence="13" type="ORF">FSP39_008255</name>
</gene>
<feature type="transmembrane region" description="Helical" evidence="11">
    <location>
        <begin position="303"/>
        <end position="329"/>
    </location>
</feature>
<protein>
    <recommendedName>
        <fullName evidence="12">PLAT domain-containing protein</fullName>
    </recommendedName>
</protein>
<dbReference type="Gene3D" id="2.60.60.20">
    <property type="entry name" value="PLAT/LH2 domain"/>
    <property type="match status" value="1"/>
</dbReference>
<feature type="transmembrane region" description="Helical" evidence="11">
    <location>
        <begin position="261"/>
        <end position="283"/>
    </location>
</feature>
<dbReference type="Pfam" id="PF08016">
    <property type="entry name" value="PKD_channel"/>
    <property type="match status" value="1"/>
</dbReference>
<dbReference type="SUPFAM" id="SSF49723">
    <property type="entry name" value="Lipase/lipooxygenase domain (PLAT/LH2 domain)"/>
    <property type="match status" value="1"/>
</dbReference>
<comment type="subcellular location">
    <subcellularLocation>
        <location evidence="1">Membrane</location>
        <topology evidence="1">Multi-pass membrane protein</topology>
    </subcellularLocation>
</comment>
<dbReference type="Proteomes" id="UP001186944">
    <property type="component" value="Unassembled WGS sequence"/>
</dbReference>
<name>A0AA88Y2X8_PINIB</name>
<feature type="region of interest" description="Disordered" evidence="10">
    <location>
        <begin position="164"/>
        <end position="184"/>
    </location>
</feature>
<keyword evidence="4" id="KW-0732">Signal</keyword>
<feature type="transmembrane region" description="Helical" evidence="11">
    <location>
        <begin position="851"/>
        <end position="874"/>
    </location>
</feature>
<evidence type="ECO:0000256" key="1">
    <source>
        <dbReference type="ARBA" id="ARBA00004141"/>
    </source>
</evidence>
<evidence type="ECO:0000256" key="5">
    <source>
        <dbReference type="ARBA" id="ARBA00022989"/>
    </source>
</evidence>
<feature type="compositionally biased region" description="Basic and acidic residues" evidence="10">
    <location>
        <begin position="169"/>
        <end position="184"/>
    </location>
</feature>
<dbReference type="Pfam" id="PF20519">
    <property type="entry name" value="Polycystin_dom"/>
    <property type="match status" value="1"/>
</dbReference>
<organism evidence="13 14">
    <name type="scientific">Pinctada imbricata</name>
    <name type="common">Atlantic pearl-oyster</name>
    <name type="synonym">Pinctada martensii</name>
    <dbReference type="NCBI Taxonomy" id="66713"/>
    <lineage>
        <taxon>Eukaryota</taxon>
        <taxon>Metazoa</taxon>
        <taxon>Spiralia</taxon>
        <taxon>Lophotrochozoa</taxon>
        <taxon>Mollusca</taxon>
        <taxon>Bivalvia</taxon>
        <taxon>Autobranchia</taxon>
        <taxon>Pteriomorphia</taxon>
        <taxon>Pterioida</taxon>
        <taxon>Pterioidea</taxon>
        <taxon>Pteriidae</taxon>
        <taxon>Pinctada</taxon>
    </lineage>
</organism>
<keyword evidence="5 11" id="KW-1133">Transmembrane helix</keyword>
<dbReference type="GO" id="GO:0016020">
    <property type="term" value="C:membrane"/>
    <property type="evidence" value="ECO:0007669"/>
    <property type="project" value="UniProtKB-SubCell"/>
</dbReference>
<sequence>MGSSPSWYFSRMQIQDLQTGDKYFFLCEQWLSVDEEDGLIDRMIPIAGKAELTSFNYLFWSKTKHNLADGHLWFSIFQRPARSNFTRVQRLTCCLALLFSTMVSSIAFYNVGTGSNPQEYKLGPVSFTMQGLYIGIVSGLMCFPINLIIVCLFRYAKPRPIKKKPKVFPNKEKREDGTKEGSKSLTDLKRSKSALSLPRQKSDVNIDFVEDELEQQRDYLDTGDTKKKIMSEVPPAKQTEFPHNAQLVSFEKDGRKSRGKLPWWIIFVAYVLSLITVGVAFWASVEFGGVFGMQKSLDWLLSFFVSFFESIFFSQPIKVIVLAIFYALVIKKPEANEDEAQLPTQITNDEELLHKPLTEKDLEDPQVLKMLENLKAQAPLPPEMDFLETVRKERAKELAMFGMLKEIAICIVFINFILTIAYTNRDPWSYKMYANYDNIFNKAEFSTNYSMKFHDIKSRGHFWNWTEHALLEGLYGNTVYNGDASPETRLTQDMQAFLIGGARLRQLRIIPDLCYSPLNYFTVECMREYSMGDEQRDTYGIQWVTVNNSDPLFGAHPFFTYQDGSTLSGYPYWGIFATYSGGGYVAELGTTYDSAAEVVQFLKNNFWIDKYTRAVFIEANLYNPNMNLWGISMYLCEFLQQGAVEPFPRFHIFRLDRYVQGDFMYFVLSVEIISIAFVIFYTVKEVRKIQSQGPKYFKEFWNLYEVFTIAIAYAIILVFIYRAAISAQMMKKIKDDPNSFTNFYFAILWDDLSGWFIGILTFLLTVRFLHLLRFNKKIALLGNTLYYTAQPLLSFLFVFMLALLAFACLAYLFFNATLYDFRSYMVTIQTLLSMMLGKFDYNNAMRSKAGPFIFGFFSLCFSFVLINFFLTILIDGFESVRQDPENQTNEHEVVDYLMKKLKLMMGIGGPPKKRMPQFVQDPRLSKYVYIEGKTPDQEKIGKLDDKVDTMLQKMEGMIDKPEDEDELEKEIEKVKNRRKRKIVGSQ</sequence>
<comment type="similarity">
    <text evidence="2">Belongs to the polycystin family.</text>
</comment>
<evidence type="ECO:0000256" key="6">
    <source>
        <dbReference type="ARBA" id="ARBA00023136"/>
    </source>
</evidence>
<evidence type="ECO:0000256" key="4">
    <source>
        <dbReference type="ARBA" id="ARBA00022729"/>
    </source>
</evidence>
<feature type="transmembrane region" description="Helical" evidence="11">
    <location>
        <begin position="792"/>
        <end position="815"/>
    </location>
</feature>
<dbReference type="InterPro" id="IPR036392">
    <property type="entry name" value="PLAT/LH2_dom_sf"/>
</dbReference>
<evidence type="ECO:0000259" key="12">
    <source>
        <dbReference type="PROSITE" id="PS50095"/>
    </source>
</evidence>
<accession>A0AA88Y2X8</accession>
<feature type="transmembrane region" description="Helical" evidence="11">
    <location>
        <begin position="398"/>
        <end position="422"/>
    </location>
</feature>
<dbReference type="InterPro" id="IPR013122">
    <property type="entry name" value="PKD1_2_channel"/>
</dbReference>
<keyword evidence="7" id="KW-0325">Glycoprotein</keyword>
<dbReference type="Gene3D" id="1.10.287.70">
    <property type="match status" value="1"/>
</dbReference>
<dbReference type="PANTHER" id="PTHR10877">
    <property type="entry name" value="POLYCYSTIN FAMILY MEMBER"/>
    <property type="match status" value="1"/>
</dbReference>
<evidence type="ECO:0000256" key="8">
    <source>
        <dbReference type="PIRSR" id="PIRSR603915-2"/>
    </source>
</evidence>
<feature type="transmembrane region" description="Helical" evidence="11">
    <location>
        <begin position="663"/>
        <end position="683"/>
    </location>
</feature>
<dbReference type="SUPFAM" id="SSF81324">
    <property type="entry name" value="Voltage-gated potassium channels"/>
    <property type="match status" value="1"/>
</dbReference>
<evidence type="ECO:0000256" key="11">
    <source>
        <dbReference type="SAM" id="Phobius"/>
    </source>
</evidence>
<feature type="transmembrane region" description="Helical" evidence="11">
    <location>
        <begin position="91"/>
        <end position="112"/>
    </location>
</feature>
<dbReference type="PRINTS" id="PR01433">
    <property type="entry name" value="POLYCYSTIN2"/>
</dbReference>
<feature type="domain" description="PLAT" evidence="12">
    <location>
        <begin position="1"/>
        <end position="45"/>
    </location>
</feature>
<evidence type="ECO:0000256" key="9">
    <source>
        <dbReference type="PROSITE-ProRule" id="PRU00152"/>
    </source>
</evidence>
<feature type="transmembrane region" description="Helical" evidence="11">
    <location>
        <begin position="132"/>
        <end position="156"/>
    </location>
</feature>
<dbReference type="PROSITE" id="PS50095">
    <property type="entry name" value="PLAT"/>
    <property type="match status" value="1"/>
</dbReference>
<keyword evidence="6 11" id="KW-0472">Membrane</keyword>
<feature type="disulfide bond" evidence="8">
    <location>
        <begin position="514"/>
        <end position="525"/>
    </location>
</feature>
<dbReference type="InterPro" id="IPR051223">
    <property type="entry name" value="Polycystin"/>
</dbReference>
<keyword evidence="14" id="KW-1185">Reference proteome</keyword>
<feature type="transmembrane region" description="Helical" evidence="11">
    <location>
        <begin position="703"/>
        <end position="724"/>
    </location>
</feature>
<dbReference type="AlphaFoldDB" id="A0AA88Y2X8"/>
<dbReference type="InterPro" id="IPR001024">
    <property type="entry name" value="PLAT/LH2_dom"/>
</dbReference>
<dbReference type="InterPro" id="IPR046791">
    <property type="entry name" value="Polycystin_dom"/>
</dbReference>
<comment type="caution">
    <text evidence="13">The sequence shown here is derived from an EMBL/GenBank/DDBJ whole genome shotgun (WGS) entry which is preliminary data.</text>
</comment>
<evidence type="ECO:0000256" key="3">
    <source>
        <dbReference type="ARBA" id="ARBA00022692"/>
    </source>
</evidence>
<dbReference type="PANTHER" id="PTHR10877:SF194">
    <property type="entry name" value="LOCATION OF VULVA DEFECTIVE 1"/>
    <property type="match status" value="1"/>
</dbReference>
<comment type="caution">
    <text evidence="9">Lacks conserved residue(s) required for the propagation of feature annotation.</text>
</comment>
<dbReference type="InterPro" id="IPR003915">
    <property type="entry name" value="PKD_2"/>
</dbReference>
<dbReference type="EMBL" id="VSWD01000008">
    <property type="protein sequence ID" value="KAK3094947.1"/>
    <property type="molecule type" value="Genomic_DNA"/>
</dbReference>
<evidence type="ECO:0000256" key="2">
    <source>
        <dbReference type="ARBA" id="ARBA00007200"/>
    </source>
</evidence>
<keyword evidence="3 11" id="KW-0812">Transmembrane</keyword>
<evidence type="ECO:0000256" key="7">
    <source>
        <dbReference type="ARBA" id="ARBA00023180"/>
    </source>
</evidence>
<feature type="transmembrane region" description="Helical" evidence="11">
    <location>
        <begin position="752"/>
        <end position="772"/>
    </location>
</feature>